<dbReference type="InterPro" id="IPR020904">
    <property type="entry name" value="Sc_DH/Rdtase_CS"/>
</dbReference>
<keyword evidence="6" id="KW-1185">Reference proteome</keyword>
<keyword evidence="4" id="KW-0175">Coiled coil</keyword>
<keyword evidence="2" id="KW-0560">Oxidoreductase</keyword>
<accession>A0A4Q1JRH4</accession>
<dbReference type="SUPFAM" id="SSF51735">
    <property type="entry name" value="NAD(P)-binding Rossmann-fold domains"/>
    <property type="match status" value="1"/>
</dbReference>
<dbReference type="EMBL" id="SAXA01000001">
    <property type="protein sequence ID" value="RXQ97385.1"/>
    <property type="molecule type" value="Genomic_DNA"/>
</dbReference>
<feature type="coiled-coil region" evidence="4">
    <location>
        <begin position="29"/>
        <end position="56"/>
    </location>
</feature>
<proteinExistence type="inferred from homology"/>
<dbReference type="PANTHER" id="PTHR42901">
    <property type="entry name" value="ALCOHOL DEHYDROGENASE"/>
    <property type="match status" value="1"/>
</dbReference>
<dbReference type="CDD" id="cd05346">
    <property type="entry name" value="SDR_c5"/>
    <property type="match status" value="1"/>
</dbReference>
<comment type="similarity">
    <text evidence="1 3">Belongs to the short-chain dehydrogenases/reductases (SDR) family.</text>
</comment>
<dbReference type="InterPro" id="IPR002347">
    <property type="entry name" value="SDR_fam"/>
</dbReference>
<dbReference type="PROSITE" id="PS00061">
    <property type="entry name" value="ADH_SHORT"/>
    <property type="match status" value="1"/>
</dbReference>
<dbReference type="FunFam" id="3.40.50.720:FF:000047">
    <property type="entry name" value="NADP-dependent L-serine/L-allo-threonine dehydrogenase"/>
    <property type="match status" value="1"/>
</dbReference>
<gene>
    <name evidence="5" type="ORF">EO244_00410</name>
</gene>
<dbReference type="PRINTS" id="PR00080">
    <property type="entry name" value="SDRFAMILY"/>
</dbReference>
<dbReference type="GO" id="GO:0016616">
    <property type="term" value="F:oxidoreductase activity, acting on the CH-OH group of donors, NAD or NADP as acceptor"/>
    <property type="evidence" value="ECO:0007669"/>
    <property type="project" value="UniProtKB-ARBA"/>
</dbReference>
<evidence type="ECO:0000313" key="5">
    <source>
        <dbReference type="EMBL" id="RXQ97385.1"/>
    </source>
</evidence>
<dbReference type="Gene3D" id="3.40.50.720">
    <property type="entry name" value="NAD(P)-binding Rossmann-like Domain"/>
    <property type="match status" value="1"/>
</dbReference>
<name>A0A4Q1JRH4_9BACT</name>
<dbReference type="InterPro" id="IPR036291">
    <property type="entry name" value="NAD(P)-bd_dom_sf"/>
</dbReference>
<evidence type="ECO:0000313" key="6">
    <source>
        <dbReference type="Proteomes" id="UP000289703"/>
    </source>
</evidence>
<comment type="caution">
    <text evidence="5">The sequence shown here is derived from an EMBL/GenBank/DDBJ whole genome shotgun (WGS) entry which is preliminary data.</text>
</comment>
<evidence type="ECO:0000256" key="4">
    <source>
        <dbReference type="SAM" id="Coils"/>
    </source>
</evidence>
<evidence type="ECO:0000256" key="2">
    <source>
        <dbReference type="ARBA" id="ARBA00023002"/>
    </source>
</evidence>
<dbReference type="Pfam" id="PF00106">
    <property type="entry name" value="adh_short"/>
    <property type="match status" value="1"/>
</dbReference>
<evidence type="ECO:0000256" key="1">
    <source>
        <dbReference type="ARBA" id="ARBA00006484"/>
    </source>
</evidence>
<dbReference type="Proteomes" id="UP000289703">
    <property type="component" value="Unassembled WGS sequence"/>
</dbReference>
<dbReference type="PRINTS" id="PR00081">
    <property type="entry name" value="GDHRDH"/>
</dbReference>
<sequence>MNKIALVTGASAGIGEACALKLAENGFDLIIAGRRLENLENLAKKIKEKFNKEVLSLCLDVRNYEDVEQTINALPEKWKNIDVLVNNAGLAVGVSPIEQGIIDDWDRMIDTNVKGLLYVTRCVSPLMTARKKGLIVNISSIAGKEAYPGGNVYCGTKHAVEAITKGMRIDLLPHNIRVSSIAPGMVETEFSLVRFKGDENKAEQVYEGFIPLKAEDIADSLLFIATRPEHVSINDILIMPSAQASARDVNRK</sequence>
<reference evidence="5 6" key="1">
    <citation type="submission" date="2019-01" db="EMBL/GenBank/DDBJ databases">
        <title>Ancylomarina salipaludis sp. nov., isolated from a salt marsh.</title>
        <authorList>
            <person name="Yoon J.-H."/>
        </authorList>
    </citation>
    <scope>NUCLEOTIDE SEQUENCE [LARGE SCALE GENOMIC DNA]</scope>
    <source>
        <strain evidence="5 6">SHSM-M15</strain>
    </source>
</reference>
<evidence type="ECO:0000256" key="3">
    <source>
        <dbReference type="RuleBase" id="RU000363"/>
    </source>
</evidence>
<organism evidence="5 6">
    <name type="scientific">Ancylomarina salipaludis</name>
    <dbReference type="NCBI Taxonomy" id="2501299"/>
    <lineage>
        <taxon>Bacteria</taxon>
        <taxon>Pseudomonadati</taxon>
        <taxon>Bacteroidota</taxon>
        <taxon>Bacteroidia</taxon>
        <taxon>Marinilabiliales</taxon>
        <taxon>Marinifilaceae</taxon>
        <taxon>Ancylomarina</taxon>
    </lineage>
</organism>
<protein>
    <submittedName>
        <fullName evidence="5">SDR family oxidoreductase</fullName>
    </submittedName>
</protein>
<dbReference type="OrthoDB" id="9775296at2"/>
<dbReference type="AlphaFoldDB" id="A0A4Q1JRH4"/>
<dbReference type="PANTHER" id="PTHR42901:SF1">
    <property type="entry name" value="ALCOHOL DEHYDROGENASE"/>
    <property type="match status" value="1"/>
</dbReference>
<dbReference type="RefSeq" id="WP_129251859.1">
    <property type="nucleotide sequence ID" value="NZ_SAXA01000001.1"/>
</dbReference>